<evidence type="ECO:0000256" key="1">
    <source>
        <dbReference type="SAM" id="MobiDB-lite"/>
    </source>
</evidence>
<comment type="caution">
    <text evidence="2">The sequence shown here is derived from an EMBL/GenBank/DDBJ whole genome shotgun (WGS) entry which is preliminary data.</text>
</comment>
<organism evidence="2">
    <name type="scientific">bioreactor metagenome</name>
    <dbReference type="NCBI Taxonomy" id="1076179"/>
    <lineage>
        <taxon>unclassified sequences</taxon>
        <taxon>metagenomes</taxon>
        <taxon>ecological metagenomes</taxon>
    </lineage>
</organism>
<proteinExistence type="predicted"/>
<accession>A0A645DCS7</accession>
<feature type="region of interest" description="Disordered" evidence="1">
    <location>
        <begin position="1"/>
        <end position="48"/>
    </location>
</feature>
<reference evidence="2" key="1">
    <citation type="submission" date="2019-08" db="EMBL/GenBank/DDBJ databases">
        <authorList>
            <person name="Kucharzyk K."/>
            <person name="Murdoch R.W."/>
            <person name="Higgins S."/>
            <person name="Loffler F."/>
        </authorList>
    </citation>
    <scope>NUCLEOTIDE SEQUENCE</scope>
</reference>
<name>A0A645DCS7_9ZZZZ</name>
<dbReference type="AlphaFoldDB" id="A0A645DCS7"/>
<protein>
    <submittedName>
        <fullName evidence="2">Uncharacterized protein</fullName>
    </submittedName>
</protein>
<feature type="compositionally biased region" description="Basic and acidic residues" evidence="1">
    <location>
        <begin position="10"/>
        <end position="24"/>
    </location>
</feature>
<dbReference type="EMBL" id="VSSQ01034689">
    <property type="protein sequence ID" value="MPM86713.1"/>
    <property type="molecule type" value="Genomic_DNA"/>
</dbReference>
<sequence length="73" mass="8070">MFVQQPCRAGDADNGHQQGQRRDAPGLITAQQRSPNAIPRNSGDEREIGERQKGCHIDLDQAAQHGLWAIQQP</sequence>
<gene>
    <name evidence="2" type="ORF">SDC9_133804</name>
</gene>
<evidence type="ECO:0000313" key="2">
    <source>
        <dbReference type="EMBL" id="MPM86713.1"/>
    </source>
</evidence>